<feature type="transmembrane region" description="Helical" evidence="1">
    <location>
        <begin position="46"/>
        <end position="65"/>
    </location>
</feature>
<organism evidence="4 5">
    <name type="scientific">Bordetella pseudohinzii</name>
    <dbReference type="NCBI Taxonomy" id="1331258"/>
    <lineage>
        <taxon>Bacteria</taxon>
        <taxon>Pseudomonadati</taxon>
        <taxon>Pseudomonadota</taxon>
        <taxon>Betaproteobacteria</taxon>
        <taxon>Burkholderiales</taxon>
        <taxon>Alcaligenaceae</taxon>
        <taxon>Bordetella</taxon>
    </lineage>
</organism>
<evidence type="ECO:0000256" key="1">
    <source>
        <dbReference type="SAM" id="Phobius"/>
    </source>
</evidence>
<feature type="transmembrane region" description="Helical" evidence="1">
    <location>
        <begin position="91"/>
        <end position="119"/>
    </location>
</feature>
<name>A0A0J6C0A0_9BORD</name>
<dbReference type="EMBL" id="CP016440">
    <property type="protein sequence ID" value="ANY15398.1"/>
    <property type="molecule type" value="Genomic_DNA"/>
</dbReference>
<keyword evidence="1" id="KW-1133">Transmembrane helix</keyword>
<evidence type="ECO:0000313" key="3">
    <source>
        <dbReference type="EMBL" id="ANY15398.1"/>
    </source>
</evidence>
<keyword evidence="1" id="KW-0472">Membrane</keyword>
<feature type="domain" description="Phosphatidic acid phosphatase type 2/haloperoxidase" evidence="2">
    <location>
        <begin position="127"/>
        <end position="239"/>
    </location>
</feature>
<keyword evidence="1" id="KW-0812">Transmembrane</keyword>
<dbReference type="CDD" id="cd03392">
    <property type="entry name" value="PAP2_like_2"/>
    <property type="match status" value="1"/>
</dbReference>
<feature type="transmembrane region" description="Helical" evidence="1">
    <location>
        <begin position="164"/>
        <end position="187"/>
    </location>
</feature>
<reference evidence="4 5" key="1">
    <citation type="submission" date="2015-09" db="EMBL/GenBank/DDBJ databases">
        <authorList>
            <person name="Jackson K.R."/>
            <person name="Lunt B.L."/>
            <person name="Fisher J.N.B."/>
            <person name="Gardner A.V."/>
            <person name="Bailey M.E."/>
            <person name="Deus L.M."/>
            <person name="Earl A.S."/>
            <person name="Gibby P.D."/>
            <person name="Hartmann K.A."/>
            <person name="Liu J.E."/>
            <person name="Manci A.M."/>
            <person name="Nielsen D.A."/>
            <person name="Solomon M.B."/>
            <person name="Breakwell D.P."/>
            <person name="Burnett S.H."/>
            <person name="Grose J.H."/>
        </authorList>
    </citation>
    <scope>NUCLEOTIDE SEQUENCE [LARGE SCALE GENOMIC DNA]</scope>
    <source>
        <strain evidence="4 5">2789STDY5608636</strain>
    </source>
</reference>
<dbReference type="SMART" id="SM00014">
    <property type="entry name" value="acidPPc"/>
    <property type="match status" value="1"/>
</dbReference>
<dbReference type="RefSeq" id="WP_043212490.1">
    <property type="nucleotide sequence ID" value="NZ_CAJGUP010000140.1"/>
</dbReference>
<accession>A0A0J6C0A0</accession>
<feature type="transmembrane region" description="Helical" evidence="1">
    <location>
        <begin position="224"/>
        <end position="242"/>
    </location>
</feature>
<dbReference type="KEGG" id="bpdz:BBN53_05540"/>
<dbReference type="PANTHER" id="PTHR14969:SF13">
    <property type="entry name" value="AT30094P"/>
    <property type="match status" value="1"/>
</dbReference>
<feature type="transmembrane region" description="Helical" evidence="1">
    <location>
        <begin position="126"/>
        <end position="144"/>
    </location>
</feature>
<evidence type="ECO:0000313" key="5">
    <source>
        <dbReference type="Proteomes" id="UP000053096"/>
    </source>
</evidence>
<proteinExistence type="predicted"/>
<dbReference type="OrthoDB" id="9780918at2"/>
<feature type="transmembrane region" description="Helical" evidence="1">
    <location>
        <begin position="12"/>
        <end position="34"/>
    </location>
</feature>
<dbReference type="InterPro" id="IPR036938">
    <property type="entry name" value="PAP2/HPO_sf"/>
</dbReference>
<feature type="transmembrane region" description="Helical" evidence="1">
    <location>
        <begin position="199"/>
        <end position="218"/>
    </location>
</feature>
<evidence type="ECO:0000313" key="6">
    <source>
        <dbReference type="Proteomes" id="UP000092950"/>
    </source>
</evidence>
<dbReference type="InterPro" id="IPR000326">
    <property type="entry name" value="PAP2/HPO"/>
</dbReference>
<dbReference type="Proteomes" id="UP000053096">
    <property type="component" value="Unassembled WGS sequence"/>
</dbReference>
<dbReference type="Gene3D" id="1.20.144.10">
    <property type="entry name" value="Phosphatidic acid phosphatase type 2/haloperoxidase"/>
    <property type="match status" value="2"/>
</dbReference>
<dbReference type="PANTHER" id="PTHR14969">
    <property type="entry name" value="SPHINGOSINE-1-PHOSPHATE PHOSPHOHYDROLASE"/>
    <property type="match status" value="1"/>
</dbReference>
<protein>
    <submittedName>
        <fullName evidence="3">Acid phosphatase</fullName>
    </submittedName>
    <submittedName>
        <fullName evidence="4">Phosphatidylglycerophosphatase B</fullName>
    </submittedName>
</protein>
<dbReference type="EMBL" id="CYTV01000006">
    <property type="protein sequence ID" value="CUI86256.1"/>
    <property type="molecule type" value="Genomic_DNA"/>
</dbReference>
<dbReference type="Proteomes" id="UP000092950">
    <property type="component" value="Chromosome"/>
</dbReference>
<accession>A0A0M7FVT4</accession>
<dbReference type="AlphaFoldDB" id="A0A0J6C0A0"/>
<reference evidence="3 6" key="2">
    <citation type="submission" date="2016-07" db="EMBL/GenBank/DDBJ databases">
        <title>Complete genome sequences of Bordetella pseudohinzii.</title>
        <authorList>
            <person name="Spilker T."/>
            <person name="Darrah R."/>
            <person name="LiPuma J.J."/>
        </authorList>
    </citation>
    <scope>NUCLEOTIDE SEQUENCE [LARGE SCALE GENOMIC DNA]</scope>
    <source>
        <strain evidence="3 6">HI4681</strain>
    </source>
</reference>
<keyword evidence="6" id="KW-1185">Reference proteome</keyword>
<sequence length="249" mass="26998">MNEFAVWAAVHPYYWFCGLPLLAAGLAWVSWQALSGQAPGRRRSALYGSFALGMVVLFLALAVAVRQDDSSLVAFDTALARGLSLSMATELLWLLSWFTHLGDRSWLTVLAMVMVLGLLMRQRWGLAMGAAAATAGGGILNWTLKHAFQRVRPDFGHGFSHPTGFSFPSGHASASLAVYGFACYLLLRLLPERSQGLCVALTAALVAAIGVSRVLLQVHYLSDVVAGFAVSALWLALCVTLTERMLRRR</sequence>
<evidence type="ECO:0000313" key="4">
    <source>
        <dbReference type="EMBL" id="CUI86256.1"/>
    </source>
</evidence>
<gene>
    <name evidence="3" type="ORF">BBN53_05540</name>
    <name evidence="4" type="ORF">ERS370011_02600</name>
</gene>
<dbReference type="SUPFAM" id="SSF48317">
    <property type="entry name" value="Acid phosphatase/Vanadium-dependent haloperoxidase"/>
    <property type="match status" value="1"/>
</dbReference>
<dbReference type="Pfam" id="PF01569">
    <property type="entry name" value="PAP2"/>
    <property type="match status" value="1"/>
</dbReference>
<evidence type="ECO:0000259" key="2">
    <source>
        <dbReference type="SMART" id="SM00014"/>
    </source>
</evidence>